<comment type="caution">
    <text evidence="2">The sequence shown here is derived from an EMBL/GenBank/DDBJ whole genome shotgun (WGS) entry which is preliminary data.</text>
</comment>
<proteinExistence type="predicted"/>
<keyword evidence="2" id="KW-0808">Transferase</keyword>
<dbReference type="GO" id="GO:0016747">
    <property type="term" value="F:acyltransferase activity, transferring groups other than amino-acyl groups"/>
    <property type="evidence" value="ECO:0007669"/>
    <property type="project" value="InterPro"/>
</dbReference>
<keyword evidence="3" id="KW-1185">Reference proteome</keyword>
<evidence type="ECO:0000313" key="3">
    <source>
        <dbReference type="Proteomes" id="UP000253094"/>
    </source>
</evidence>
<dbReference type="EMBL" id="QOIL01000012">
    <property type="protein sequence ID" value="RCG29070.1"/>
    <property type="molecule type" value="Genomic_DNA"/>
</dbReference>
<dbReference type="Proteomes" id="UP000253094">
    <property type="component" value="Unassembled WGS sequence"/>
</dbReference>
<evidence type="ECO:0000259" key="1">
    <source>
        <dbReference type="PROSITE" id="PS51186"/>
    </source>
</evidence>
<dbReference type="OrthoDB" id="7942268at2"/>
<dbReference type="Pfam" id="PF00583">
    <property type="entry name" value="Acetyltransf_1"/>
    <property type="match status" value="1"/>
</dbReference>
<name>A0A367FHH5_9ACTN</name>
<reference evidence="2 3" key="1">
    <citation type="submission" date="2018-06" db="EMBL/GenBank/DDBJ databases">
        <title>Sphaerisporangium craniellae sp. nov., isolated from a marine sponge in the South China Sea.</title>
        <authorList>
            <person name="Li L."/>
        </authorList>
    </citation>
    <scope>NUCLEOTIDE SEQUENCE [LARGE SCALE GENOMIC DNA]</scope>
    <source>
        <strain evidence="2 3">CCTCC AA 208026</strain>
    </source>
</reference>
<dbReference type="SUPFAM" id="SSF55729">
    <property type="entry name" value="Acyl-CoA N-acyltransferases (Nat)"/>
    <property type="match status" value="1"/>
</dbReference>
<gene>
    <name evidence="2" type="ORF">DQ384_22290</name>
</gene>
<dbReference type="AlphaFoldDB" id="A0A367FHH5"/>
<protein>
    <submittedName>
        <fullName evidence="2">GNAT family N-acetyltransferase</fullName>
    </submittedName>
</protein>
<organism evidence="2 3">
    <name type="scientific">Sphaerisporangium album</name>
    <dbReference type="NCBI Taxonomy" id="509200"/>
    <lineage>
        <taxon>Bacteria</taxon>
        <taxon>Bacillati</taxon>
        <taxon>Actinomycetota</taxon>
        <taxon>Actinomycetes</taxon>
        <taxon>Streptosporangiales</taxon>
        <taxon>Streptosporangiaceae</taxon>
        <taxon>Sphaerisporangium</taxon>
    </lineage>
</organism>
<evidence type="ECO:0000313" key="2">
    <source>
        <dbReference type="EMBL" id="RCG29070.1"/>
    </source>
</evidence>
<dbReference type="InterPro" id="IPR016181">
    <property type="entry name" value="Acyl_CoA_acyltransferase"/>
</dbReference>
<dbReference type="Gene3D" id="3.40.630.30">
    <property type="match status" value="1"/>
</dbReference>
<dbReference type="PROSITE" id="PS51186">
    <property type="entry name" value="GNAT"/>
    <property type="match status" value="1"/>
</dbReference>
<feature type="domain" description="N-acetyltransferase" evidence="1">
    <location>
        <begin position="202"/>
        <end position="335"/>
    </location>
</feature>
<dbReference type="InterPro" id="IPR000182">
    <property type="entry name" value="GNAT_dom"/>
</dbReference>
<sequence>MTADLIFRPIGGPDEIDLFNAFPGPYNDRLAEDLETGRRRYEWLWLALHDGRPVARVGWWSSRAGGPPEVLDTIDMGETLDGLTSHDTGRALARPTPLDAGGDPGAVDLAERLLRAAMGAVLPPGTPPPPCVLQPVPVDWRDDETAGRLTKARVEVVERTGGRMFVERLRYRWTAGTPLPEPSRRLTFREAGGDEETVALLEGILSGTLDAYSRADIARSSIEEYAREQYHSELLTYPSPREWWRVGLTPGGEPVGLVVPARNSYAFILAYIGVAEGHRGHGYVNDLLAEGTRLLAGHGATQIMADTDLANTPMSKAFTRAGYQNHARRLDLTWG</sequence>
<accession>A0A367FHH5</accession>
<dbReference type="RefSeq" id="WP_114030792.1">
    <property type="nucleotide sequence ID" value="NZ_QOIL01000012.1"/>
</dbReference>